<name>A0A0F4Z228_RASE3</name>
<evidence type="ECO:0000313" key="6">
    <source>
        <dbReference type="Proteomes" id="UP000053958"/>
    </source>
</evidence>
<keyword evidence="2 5" id="KW-0560">Oxidoreductase</keyword>
<dbReference type="InterPro" id="IPR023210">
    <property type="entry name" value="NADP_OxRdtase_dom"/>
</dbReference>
<protein>
    <submittedName>
        <fullName evidence="5">Aryl-alcohol dehydrogenase (NADP(+))</fullName>
        <ecNumber evidence="5">1.1.1.91</ecNumber>
    </submittedName>
</protein>
<keyword evidence="6" id="KW-1185">Reference proteome</keyword>
<dbReference type="EMBL" id="LASV01000062">
    <property type="protein sequence ID" value="KKA24415.1"/>
    <property type="molecule type" value="Genomic_DNA"/>
</dbReference>
<proteinExistence type="inferred from homology"/>
<dbReference type="Pfam" id="PF00248">
    <property type="entry name" value="Aldo_ket_red"/>
    <property type="match status" value="1"/>
</dbReference>
<sequence>MARPPPPPKSLLGRHRLLAPTASVRVSPLCLGGMSLGNNWTPQFGECTKENAFELLDTFYDLGGNFIDTSNVYQGGQSEEWIGEWLQKTGRRDEMVISTKYTLGYMAGRPVQQSNFGGTGTKSMHVAIEASLKRLRTDYIDLFYVHSWDYATEIPELMQSLNTLVQQRKVLYLGISDAPAWVVVKANCYARQHGLRPFSVYQGRLSAHVRDMERDIIPMCQDEGMAIQAWGVLGNGTGYFRSPESGPKEEGRNTPFITTGREAQVSQALDRVAKRLNVPITSVAIAYVMQKAPYVYPILGGRKVAHLKANIEALSLQLSPQDVAEIEKGYDFDPGFPHNFINMAGKAPRGPEDVAILASLGYFDYVQGPQPVKPHQGELNAPWKP</sequence>
<dbReference type="PANTHER" id="PTHR43364">
    <property type="entry name" value="NADH-SPECIFIC METHYLGLYOXAL REDUCTASE-RELATED"/>
    <property type="match status" value="1"/>
</dbReference>
<keyword evidence="1" id="KW-0521">NADP</keyword>
<dbReference type="AlphaFoldDB" id="A0A0F4Z228"/>
<gene>
    <name evidence="5" type="ORF">T310_1536</name>
</gene>
<dbReference type="InterPro" id="IPR036812">
    <property type="entry name" value="NAD(P)_OxRdtase_dom_sf"/>
</dbReference>
<comment type="similarity">
    <text evidence="3">Belongs to the aldo/keto reductase family. Aldo/keto reductase 2 subfamily.</text>
</comment>
<evidence type="ECO:0000313" key="5">
    <source>
        <dbReference type="EMBL" id="KKA24415.1"/>
    </source>
</evidence>
<dbReference type="Gene3D" id="3.20.20.100">
    <property type="entry name" value="NADP-dependent oxidoreductase domain"/>
    <property type="match status" value="1"/>
</dbReference>
<dbReference type="GO" id="GO:0047681">
    <property type="term" value="F:aryl-alcohol dehydrogenase (NADP+) activity"/>
    <property type="evidence" value="ECO:0007669"/>
    <property type="project" value="UniProtKB-EC"/>
</dbReference>
<dbReference type="InterPro" id="IPR050523">
    <property type="entry name" value="AKR_Detox_Biosynth"/>
</dbReference>
<evidence type="ECO:0000256" key="3">
    <source>
        <dbReference type="ARBA" id="ARBA00038157"/>
    </source>
</evidence>
<evidence type="ECO:0000259" key="4">
    <source>
        <dbReference type="Pfam" id="PF00248"/>
    </source>
</evidence>
<dbReference type="RefSeq" id="XP_013331027.1">
    <property type="nucleotide sequence ID" value="XM_013475573.1"/>
</dbReference>
<dbReference type="STRING" id="1408163.A0A0F4Z228"/>
<reference evidence="5 6" key="1">
    <citation type="submission" date="2015-04" db="EMBL/GenBank/DDBJ databases">
        <authorList>
            <person name="Heijne W.H."/>
            <person name="Fedorova N.D."/>
            <person name="Nierman W.C."/>
            <person name="Vollebregt A.W."/>
            <person name="Zhao Z."/>
            <person name="Wu L."/>
            <person name="Kumar M."/>
            <person name="Stam H."/>
            <person name="van den Berg M.A."/>
            <person name="Pel H.J."/>
        </authorList>
    </citation>
    <scope>NUCLEOTIDE SEQUENCE [LARGE SCALE GENOMIC DNA]</scope>
    <source>
        <strain evidence="5 6">CBS 393.64</strain>
    </source>
</reference>
<dbReference type="EC" id="1.1.1.91" evidence="5"/>
<dbReference type="Proteomes" id="UP000053958">
    <property type="component" value="Unassembled WGS sequence"/>
</dbReference>
<dbReference type="PANTHER" id="PTHR43364:SF7">
    <property type="entry name" value="NADP-DEPENDENT OXIDOREDUCTASE DOMAIN-CONTAINING PROTEIN-RELATED"/>
    <property type="match status" value="1"/>
</dbReference>
<dbReference type="OrthoDB" id="48988at2759"/>
<accession>A0A0F4Z228</accession>
<dbReference type="SUPFAM" id="SSF51430">
    <property type="entry name" value="NAD(P)-linked oxidoreductase"/>
    <property type="match status" value="1"/>
</dbReference>
<evidence type="ECO:0000256" key="1">
    <source>
        <dbReference type="ARBA" id="ARBA00022857"/>
    </source>
</evidence>
<dbReference type="GeneID" id="25313887"/>
<evidence type="ECO:0000256" key="2">
    <source>
        <dbReference type="ARBA" id="ARBA00023002"/>
    </source>
</evidence>
<comment type="caution">
    <text evidence="5">The sequence shown here is derived from an EMBL/GenBank/DDBJ whole genome shotgun (WGS) entry which is preliminary data.</text>
</comment>
<feature type="domain" description="NADP-dependent oxidoreductase" evidence="4">
    <location>
        <begin position="28"/>
        <end position="328"/>
    </location>
</feature>
<organism evidence="5 6">
    <name type="scientific">Rasamsonia emersonii (strain ATCC 16479 / CBS 393.64 / IMI 116815)</name>
    <dbReference type="NCBI Taxonomy" id="1408163"/>
    <lineage>
        <taxon>Eukaryota</taxon>
        <taxon>Fungi</taxon>
        <taxon>Dikarya</taxon>
        <taxon>Ascomycota</taxon>
        <taxon>Pezizomycotina</taxon>
        <taxon>Eurotiomycetes</taxon>
        <taxon>Eurotiomycetidae</taxon>
        <taxon>Eurotiales</taxon>
        <taxon>Trichocomaceae</taxon>
        <taxon>Rasamsonia</taxon>
    </lineage>
</organism>